<dbReference type="PROSITE" id="PS00086">
    <property type="entry name" value="CYTOCHROME_P450"/>
    <property type="match status" value="1"/>
</dbReference>
<dbReference type="InterPro" id="IPR002401">
    <property type="entry name" value="Cyt_P450_E_grp-I"/>
</dbReference>
<dbReference type="InterPro" id="IPR036396">
    <property type="entry name" value="Cyt_P450_sf"/>
</dbReference>
<evidence type="ECO:0000256" key="6">
    <source>
        <dbReference type="ARBA" id="ARBA00023004"/>
    </source>
</evidence>
<accession>A0AAV4EVL1</accession>
<evidence type="ECO:0000256" key="9">
    <source>
        <dbReference type="RuleBase" id="RU000461"/>
    </source>
</evidence>
<organism evidence="10 11">
    <name type="scientific">Elysia marginata</name>
    <dbReference type="NCBI Taxonomy" id="1093978"/>
    <lineage>
        <taxon>Eukaryota</taxon>
        <taxon>Metazoa</taxon>
        <taxon>Spiralia</taxon>
        <taxon>Lophotrochozoa</taxon>
        <taxon>Mollusca</taxon>
        <taxon>Gastropoda</taxon>
        <taxon>Heterobranchia</taxon>
        <taxon>Euthyneura</taxon>
        <taxon>Panpulmonata</taxon>
        <taxon>Sacoglossa</taxon>
        <taxon>Placobranchoidea</taxon>
        <taxon>Plakobranchidae</taxon>
        <taxon>Elysia</taxon>
    </lineage>
</organism>
<dbReference type="PRINTS" id="PR00463">
    <property type="entry name" value="EP450I"/>
</dbReference>
<dbReference type="AlphaFoldDB" id="A0AAV4EVL1"/>
<evidence type="ECO:0000256" key="2">
    <source>
        <dbReference type="ARBA" id="ARBA00010617"/>
    </source>
</evidence>
<dbReference type="InterPro" id="IPR050479">
    <property type="entry name" value="CYP11_CYP27_families"/>
</dbReference>
<keyword evidence="7 9" id="KW-0503">Monooxygenase</keyword>
<evidence type="ECO:0000256" key="7">
    <source>
        <dbReference type="ARBA" id="ARBA00023033"/>
    </source>
</evidence>
<dbReference type="Pfam" id="PF00067">
    <property type="entry name" value="p450"/>
    <property type="match status" value="1"/>
</dbReference>
<keyword evidence="3 8" id="KW-0349">Heme</keyword>
<evidence type="ECO:0000256" key="8">
    <source>
        <dbReference type="PIRSR" id="PIRSR602401-1"/>
    </source>
</evidence>
<dbReference type="PANTHER" id="PTHR24279">
    <property type="entry name" value="CYTOCHROME P450"/>
    <property type="match status" value="1"/>
</dbReference>
<dbReference type="GO" id="GO:0005506">
    <property type="term" value="F:iron ion binding"/>
    <property type="evidence" value="ECO:0007669"/>
    <property type="project" value="InterPro"/>
</dbReference>
<dbReference type="EMBL" id="BMAT01003899">
    <property type="protein sequence ID" value="GFR64488.1"/>
    <property type="molecule type" value="Genomic_DNA"/>
</dbReference>
<evidence type="ECO:0000313" key="10">
    <source>
        <dbReference type="EMBL" id="GFR64488.1"/>
    </source>
</evidence>
<evidence type="ECO:0000256" key="1">
    <source>
        <dbReference type="ARBA" id="ARBA00001971"/>
    </source>
</evidence>
<keyword evidence="6 8" id="KW-0408">Iron</keyword>
<dbReference type="InterPro" id="IPR001128">
    <property type="entry name" value="Cyt_P450"/>
</dbReference>
<dbReference type="GO" id="GO:0016705">
    <property type="term" value="F:oxidoreductase activity, acting on paired donors, with incorporation or reduction of molecular oxygen"/>
    <property type="evidence" value="ECO:0007669"/>
    <property type="project" value="InterPro"/>
</dbReference>
<dbReference type="GO" id="GO:0004497">
    <property type="term" value="F:monooxygenase activity"/>
    <property type="evidence" value="ECO:0007669"/>
    <property type="project" value="UniProtKB-KW"/>
</dbReference>
<reference evidence="10 11" key="1">
    <citation type="journal article" date="2021" name="Elife">
        <title>Chloroplast acquisition without the gene transfer in kleptoplastic sea slugs, Plakobranchus ocellatus.</title>
        <authorList>
            <person name="Maeda T."/>
            <person name="Takahashi S."/>
            <person name="Yoshida T."/>
            <person name="Shimamura S."/>
            <person name="Takaki Y."/>
            <person name="Nagai Y."/>
            <person name="Toyoda A."/>
            <person name="Suzuki Y."/>
            <person name="Arimoto A."/>
            <person name="Ishii H."/>
            <person name="Satoh N."/>
            <person name="Nishiyama T."/>
            <person name="Hasebe M."/>
            <person name="Maruyama T."/>
            <person name="Minagawa J."/>
            <person name="Obokata J."/>
            <person name="Shigenobu S."/>
        </authorList>
    </citation>
    <scope>NUCLEOTIDE SEQUENCE [LARGE SCALE GENOMIC DNA]</scope>
</reference>
<dbReference type="Proteomes" id="UP000762676">
    <property type="component" value="Unassembled WGS sequence"/>
</dbReference>
<evidence type="ECO:0000313" key="11">
    <source>
        <dbReference type="Proteomes" id="UP000762676"/>
    </source>
</evidence>
<keyword evidence="11" id="KW-1185">Reference proteome</keyword>
<keyword evidence="4 8" id="KW-0479">Metal-binding</keyword>
<dbReference type="GO" id="GO:0020037">
    <property type="term" value="F:heme binding"/>
    <property type="evidence" value="ECO:0007669"/>
    <property type="project" value="InterPro"/>
</dbReference>
<evidence type="ECO:0000256" key="3">
    <source>
        <dbReference type="ARBA" id="ARBA00022617"/>
    </source>
</evidence>
<keyword evidence="5 9" id="KW-0560">Oxidoreductase</keyword>
<protein>
    <submittedName>
        <fullName evidence="10">Cholesterol side-chain cleavage enzyme, mitochondrial</fullName>
    </submittedName>
</protein>
<comment type="cofactor">
    <cofactor evidence="1 8">
        <name>heme</name>
        <dbReference type="ChEBI" id="CHEBI:30413"/>
    </cofactor>
</comment>
<comment type="similarity">
    <text evidence="2 9">Belongs to the cytochrome P450 family.</text>
</comment>
<gene>
    <name evidence="10" type="ORF">ElyMa_001923900</name>
</gene>
<sequence length="482" mass="54999">MRASLQVVMTRFGPCLTKSVSVLPDDCKNGSARLSGEDHAVKVKPHRKGQPPATVKPFTSIPGPQGLPFIGTLHHYFIKDGIKFDRLFEVQNQRASEYGDIYVEKLAGLRNVIISCPYEYNKVIHNEAKHPKKFMLDPLIYYKHRRGIKQGIITSEGDQWYKQRSLVSKKMLVLSEVAKFADQMGEVADDFVKRLEIIRDSDGEVPNLKTELLAWAMESLGVFLFKERLGCLSESPPPMVASILKHFEDMVLCLQHLMYGLPLYKMYHTKTYKEFERHSDVVFAVVSSFVDKVSTAITWNLYALAKNPRVQEEMCTEIREARGRAGGQLSAHEIVSLPYVKAVVKETMRAFPIIHTTSRFLPVDLELAGYHVPAGAHVQANLYGMYSNVEFFEKPEEFLPERWVKSSHQITNRVVKSIPLLTWGHGPRMCVGRRIAEQEMYLVLSKIVERFKLSYHHEAVGPTLTLVLTPDKPVRIRFTPRN</sequence>
<dbReference type="PANTHER" id="PTHR24279:SF120">
    <property type="entry name" value="CYTOCHROME P450"/>
    <property type="match status" value="1"/>
</dbReference>
<dbReference type="PRINTS" id="PR00385">
    <property type="entry name" value="P450"/>
</dbReference>
<proteinExistence type="inferred from homology"/>
<dbReference type="CDD" id="cd11054">
    <property type="entry name" value="CYP24A1-like"/>
    <property type="match status" value="1"/>
</dbReference>
<comment type="caution">
    <text evidence="10">The sequence shown here is derived from an EMBL/GenBank/DDBJ whole genome shotgun (WGS) entry which is preliminary data.</text>
</comment>
<dbReference type="SUPFAM" id="SSF48264">
    <property type="entry name" value="Cytochrome P450"/>
    <property type="match status" value="1"/>
</dbReference>
<feature type="binding site" description="axial binding residue" evidence="8">
    <location>
        <position position="430"/>
    </location>
    <ligand>
        <name>heme</name>
        <dbReference type="ChEBI" id="CHEBI:30413"/>
    </ligand>
    <ligandPart>
        <name>Fe</name>
        <dbReference type="ChEBI" id="CHEBI:18248"/>
    </ligandPart>
</feature>
<name>A0AAV4EVL1_9GAST</name>
<dbReference type="Gene3D" id="1.10.630.10">
    <property type="entry name" value="Cytochrome P450"/>
    <property type="match status" value="2"/>
</dbReference>
<dbReference type="InterPro" id="IPR017972">
    <property type="entry name" value="Cyt_P450_CS"/>
</dbReference>
<evidence type="ECO:0000256" key="5">
    <source>
        <dbReference type="ARBA" id="ARBA00023002"/>
    </source>
</evidence>
<evidence type="ECO:0000256" key="4">
    <source>
        <dbReference type="ARBA" id="ARBA00022723"/>
    </source>
</evidence>